<evidence type="ECO:0000256" key="2">
    <source>
        <dbReference type="SAM" id="Phobius"/>
    </source>
</evidence>
<reference evidence="3 4" key="1">
    <citation type="submission" date="2017-10" db="EMBL/GenBank/DDBJ databases">
        <title>Sedimentibacterium mangrovi gen. nov., sp. nov., a novel member of family Phyllobacteriacea isolated from mangrove sediment.</title>
        <authorList>
            <person name="Liao H."/>
            <person name="Tian Y."/>
        </authorList>
    </citation>
    <scope>NUCLEOTIDE SEQUENCE [LARGE SCALE GENOMIC DNA]</scope>
    <source>
        <strain evidence="3 4">X9-2-2</strain>
    </source>
</reference>
<keyword evidence="2" id="KW-1133">Transmembrane helix</keyword>
<evidence type="ECO:0000256" key="1">
    <source>
        <dbReference type="ARBA" id="ARBA00010690"/>
    </source>
</evidence>
<dbReference type="OrthoDB" id="9807950at2"/>
<dbReference type="Pfam" id="PF01312">
    <property type="entry name" value="Bac_export_2"/>
    <property type="match status" value="1"/>
</dbReference>
<sequence>MADNDKDSKTEAPTEKKIRDALEKGQTAFSREAPLFASLLAAAGFMALFAKPSAMIITDRLSYFMSHAHEIHLDTGLDATAVTSALFSPVMTTILPLFLVLIVAGIVASTAQNAPRMVRDRIAPKFSNVSPASGWTRIFGKRGFIEFAKSLVKIGFAFAIVIFFMRDRMEALVGYVNLHPLAMLQMLETNIVYLLFLVCGFMAAVTAVDIFASRFLWYEDLRMTRQEIKEEHKQAEGDPMVKARIRSIARARSRSRMMSAVPTATLVVANPTHFAVAMRYDPARDAAPVVVAKGTDDLALRIRAIAEANDVPVFERVELARSLYKVVKVDQIIPQAFFKAVAELVRYVHSRK</sequence>
<dbReference type="InterPro" id="IPR029025">
    <property type="entry name" value="T3SS_substrate_exporter_C"/>
</dbReference>
<comment type="similarity">
    <text evidence="1">Belongs to the type III secretion exporter family.</text>
</comment>
<dbReference type="PANTHER" id="PTHR30531">
    <property type="entry name" value="FLAGELLAR BIOSYNTHETIC PROTEIN FLHB"/>
    <property type="match status" value="1"/>
</dbReference>
<evidence type="ECO:0000313" key="3">
    <source>
        <dbReference type="EMBL" id="PHP65730.1"/>
    </source>
</evidence>
<dbReference type="GO" id="GO:0005886">
    <property type="term" value="C:plasma membrane"/>
    <property type="evidence" value="ECO:0007669"/>
    <property type="project" value="TreeGrafter"/>
</dbReference>
<dbReference type="AlphaFoldDB" id="A0A2G1QJV5"/>
<proteinExistence type="inferred from homology"/>
<dbReference type="SUPFAM" id="SSF160544">
    <property type="entry name" value="EscU C-terminal domain-like"/>
    <property type="match status" value="1"/>
</dbReference>
<dbReference type="PRINTS" id="PR00950">
    <property type="entry name" value="TYPE3IMSPROT"/>
</dbReference>
<feature type="transmembrane region" description="Helical" evidence="2">
    <location>
        <begin position="191"/>
        <end position="217"/>
    </location>
</feature>
<name>A0A2G1QJV5_9HYPH</name>
<dbReference type="GO" id="GO:0009306">
    <property type="term" value="P:protein secretion"/>
    <property type="evidence" value="ECO:0007669"/>
    <property type="project" value="InterPro"/>
</dbReference>
<organism evidence="3 4">
    <name type="scientific">Zhengella mangrovi</name>
    <dbReference type="NCBI Taxonomy" id="1982044"/>
    <lineage>
        <taxon>Bacteria</taxon>
        <taxon>Pseudomonadati</taxon>
        <taxon>Pseudomonadota</taxon>
        <taxon>Alphaproteobacteria</taxon>
        <taxon>Hyphomicrobiales</taxon>
        <taxon>Notoacmeibacteraceae</taxon>
        <taxon>Zhengella</taxon>
    </lineage>
</organism>
<dbReference type="PANTHER" id="PTHR30531:SF12">
    <property type="entry name" value="FLAGELLAR BIOSYNTHETIC PROTEIN FLHB"/>
    <property type="match status" value="1"/>
</dbReference>
<dbReference type="Gene3D" id="6.10.250.2080">
    <property type="match status" value="1"/>
</dbReference>
<feature type="transmembrane region" description="Helical" evidence="2">
    <location>
        <begin position="147"/>
        <end position="165"/>
    </location>
</feature>
<keyword evidence="3" id="KW-0282">Flagellum</keyword>
<keyword evidence="2" id="KW-0472">Membrane</keyword>
<dbReference type="EMBL" id="PDVP01000013">
    <property type="protein sequence ID" value="PHP65730.1"/>
    <property type="molecule type" value="Genomic_DNA"/>
</dbReference>
<dbReference type="RefSeq" id="WP_099307756.1">
    <property type="nucleotide sequence ID" value="NZ_PDVP01000013.1"/>
</dbReference>
<keyword evidence="3" id="KW-0966">Cell projection</keyword>
<accession>A0A2G1QJV5</accession>
<feature type="transmembrane region" description="Helical" evidence="2">
    <location>
        <begin position="35"/>
        <end position="57"/>
    </location>
</feature>
<comment type="caution">
    <text evidence="3">The sequence shown here is derived from an EMBL/GenBank/DDBJ whole genome shotgun (WGS) entry which is preliminary data.</text>
</comment>
<keyword evidence="4" id="KW-1185">Reference proteome</keyword>
<dbReference type="Proteomes" id="UP000221168">
    <property type="component" value="Unassembled WGS sequence"/>
</dbReference>
<protein>
    <submittedName>
        <fullName evidence="3">Flagellar biosynthesis protein FlhB</fullName>
    </submittedName>
</protein>
<dbReference type="InterPro" id="IPR006135">
    <property type="entry name" value="T3SS_substrate_exporter"/>
</dbReference>
<keyword evidence="2" id="KW-0812">Transmembrane</keyword>
<evidence type="ECO:0000313" key="4">
    <source>
        <dbReference type="Proteomes" id="UP000221168"/>
    </source>
</evidence>
<feature type="transmembrane region" description="Helical" evidence="2">
    <location>
        <begin position="86"/>
        <end position="111"/>
    </location>
</feature>
<dbReference type="Gene3D" id="3.40.1690.10">
    <property type="entry name" value="secretion proteins EscU"/>
    <property type="match status" value="1"/>
</dbReference>
<keyword evidence="3" id="KW-0969">Cilium</keyword>
<gene>
    <name evidence="3" type="primary">flhB</name>
    <name evidence="3" type="ORF">CSC94_17940</name>
</gene>